<proteinExistence type="predicted"/>
<dbReference type="Proteomes" id="UP000238350">
    <property type="component" value="Unassembled WGS sequence"/>
</dbReference>
<evidence type="ECO:0000259" key="2">
    <source>
        <dbReference type="Pfam" id="PF09830"/>
    </source>
</evidence>
<dbReference type="GO" id="GO:0009117">
    <property type="term" value="P:nucleotide metabolic process"/>
    <property type="evidence" value="ECO:0007669"/>
    <property type="project" value="InterPro"/>
</dbReference>
<accession>A0A2T0FJB6</accession>
<evidence type="ECO:0000313" key="5">
    <source>
        <dbReference type="Proteomes" id="UP000238350"/>
    </source>
</evidence>
<feature type="active site" description="Nucleophile" evidence="1">
    <location>
        <position position="149"/>
    </location>
</feature>
<name>A0A2T0FJB6_9ASCO</name>
<dbReference type="PANTHER" id="PTHR38420">
    <property type="entry name" value="AP-4-A PHOSPHORYLASE II"/>
    <property type="match status" value="1"/>
</dbReference>
<dbReference type="InterPro" id="IPR036265">
    <property type="entry name" value="HIT-like_sf"/>
</dbReference>
<gene>
    <name evidence="4" type="ORF">B9G98_02686</name>
</gene>
<dbReference type="InterPro" id="IPR045759">
    <property type="entry name" value="Ap4A_phos1/2_N"/>
</dbReference>
<reference evidence="4 5" key="1">
    <citation type="submission" date="2017-04" db="EMBL/GenBank/DDBJ databases">
        <title>Genome sequencing of [Candida] sorbophila.</title>
        <authorList>
            <person name="Ahn J.O."/>
        </authorList>
    </citation>
    <scope>NUCLEOTIDE SEQUENCE [LARGE SCALE GENOMIC DNA]</scope>
    <source>
        <strain evidence="4 5">DS02</strain>
    </source>
</reference>
<keyword evidence="5" id="KW-1185">Reference proteome</keyword>
<evidence type="ECO:0000259" key="3">
    <source>
        <dbReference type="Pfam" id="PF19327"/>
    </source>
</evidence>
<sequence length="299" mass="33330">MYGAIESRFADAVKSGNLIFTQTTQIPAKYNGVDVIYTLAPALAKKPGKAEVEKNSSDPAQKSPWLPPQEDLIIEKQEKYTVVLNKFAVAKYHFLLVTNEFEKQTKPLSPGDLRAAFDLLKKANSESGKRHIGFYNSGTNSGASIPHRHVQFLTLPDSFVPFPDQTPRARKANMPASDTRVPFAHFIAHLDNTDDEELLADKYMLALSRAITTCARHQVPLSYNLVFTEQWMMATPRFQDKVNDISINSLGTIGLILAKSDEQLKYVEKHGLGLLEELGFANVPEPEGATEIDDGYIKY</sequence>
<dbReference type="RefSeq" id="XP_024665011.1">
    <property type="nucleotide sequence ID" value="XM_024809243.1"/>
</dbReference>
<dbReference type="PIRSF" id="PIRSF000846">
    <property type="entry name" value="ATP_adenylyltr"/>
    <property type="match status" value="1"/>
</dbReference>
<feature type="domain" description="Ap4A phosphorylase 1/2 N-terminal" evidence="3">
    <location>
        <begin position="4"/>
        <end position="156"/>
    </location>
</feature>
<organism evidence="4 5">
    <name type="scientific">Wickerhamiella sorbophila</name>
    <dbReference type="NCBI Taxonomy" id="45607"/>
    <lineage>
        <taxon>Eukaryota</taxon>
        <taxon>Fungi</taxon>
        <taxon>Dikarya</taxon>
        <taxon>Ascomycota</taxon>
        <taxon>Saccharomycotina</taxon>
        <taxon>Dipodascomycetes</taxon>
        <taxon>Dipodascales</taxon>
        <taxon>Trichomonascaceae</taxon>
        <taxon>Wickerhamiella</taxon>
    </lineage>
</organism>
<dbReference type="GeneID" id="36516434"/>
<feature type="domain" description="ATP adenylyltransferase C-terminal" evidence="2">
    <location>
        <begin position="180"/>
        <end position="280"/>
    </location>
</feature>
<dbReference type="PANTHER" id="PTHR38420:SF1">
    <property type="entry name" value="PUTATIVE (AFU_ORTHOLOGUE AFUA_5G14690)-RELATED"/>
    <property type="match status" value="1"/>
</dbReference>
<dbReference type="STRING" id="45607.A0A2T0FJB6"/>
<comment type="caution">
    <text evidence="4">The sequence shown here is derived from an EMBL/GenBank/DDBJ whole genome shotgun (WGS) entry which is preliminary data.</text>
</comment>
<dbReference type="GO" id="GO:0003877">
    <property type="term" value="F:ATP:ADP adenylyltransferase activity"/>
    <property type="evidence" value="ECO:0007669"/>
    <property type="project" value="InterPro"/>
</dbReference>
<dbReference type="Pfam" id="PF19327">
    <property type="entry name" value="Ap4A_phos_N"/>
    <property type="match status" value="1"/>
</dbReference>
<dbReference type="GO" id="GO:0005524">
    <property type="term" value="F:ATP binding"/>
    <property type="evidence" value="ECO:0007669"/>
    <property type="project" value="InterPro"/>
</dbReference>
<evidence type="ECO:0000313" key="4">
    <source>
        <dbReference type="EMBL" id="PRT55066.1"/>
    </source>
</evidence>
<dbReference type="AlphaFoldDB" id="A0A2T0FJB6"/>
<dbReference type="Pfam" id="PF09830">
    <property type="entry name" value="ATP_transf"/>
    <property type="match status" value="1"/>
</dbReference>
<dbReference type="InterPro" id="IPR019200">
    <property type="entry name" value="ATP_adenylylTrfase_C"/>
</dbReference>
<dbReference type="OrthoDB" id="10267950at2759"/>
<dbReference type="SUPFAM" id="SSF54197">
    <property type="entry name" value="HIT-like"/>
    <property type="match status" value="1"/>
</dbReference>
<dbReference type="InterPro" id="IPR043171">
    <property type="entry name" value="Ap4A_phos1/2-like"/>
</dbReference>
<dbReference type="Gene3D" id="3.30.428.70">
    <property type="match status" value="1"/>
</dbReference>
<dbReference type="InterPro" id="IPR009163">
    <property type="entry name" value="Ap4A_phos1/2"/>
</dbReference>
<protein>
    <submittedName>
        <fullName evidence="4">Protein APA1</fullName>
    </submittedName>
</protein>
<dbReference type="EMBL" id="NDIQ01000021">
    <property type="protein sequence ID" value="PRT55066.1"/>
    <property type="molecule type" value="Genomic_DNA"/>
</dbReference>
<evidence type="ECO:0000256" key="1">
    <source>
        <dbReference type="PIRSR" id="PIRSR000846-1"/>
    </source>
</evidence>